<dbReference type="PANTHER" id="PTHR46890:SF48">
    <property type="entry name" value="RNA-DIRECTED DNA POLYMERASE"/>
    <property type="match status" value="1"/>
</dbReference>
<dbReference type="InterPro" id="IPR000477">
    <property type="entry name" value="RT_dom"/>
</dbReference>
<evidence type="ECO:0000259" key="1">
    <source>
        <dbReference type="Pfam" id="PF00078"/>
    </source>
</evidence>
<dbReference type="SUPFAM" id="SSF56672">
    <property type="entry name" value="DNA/RNA polymerases"/>
    <property type="match status" value="1"/>
</dbReference>
<comment type="caution">
    <text evidence="2">The sequence shown here is derived from an EMBL/GenBank/DDBJ whole genome shotgun (WGS) entry which is preliminary data.</text>
</comment>
<sequence length="192" mass="22053">MSDFRPISLCNIVAKIIGRVMTNWLRGILCNIISETQSAFLPGRIISDNILIAHELLHYLSHRVGGKNPFMSLKLNMSKAYDRVEWKFLESIILRFGFTCVWVDWTMSLVSLVFFSFLVDGAPRGFIRPTKGARQGDLLSPYMFLLCAERLTCMLRDAEERKALTGVKISRESPSISTYCLQMIQCYFAEHW</sequence>
<proteinExistence type="predicted"/>
<dbReference type="Pfam" id="PF00078">
    <property type="entry name" value="RVT_1"/>
    <property type="match status" value="1"/>
</dbReference>
<dbReference type="EMBL" id="BAABME010014129">
    <property type="protein sequence ID" value="GAA0186877.1"/>
    <property type="molecule type" value="Genomic_DNA"/>
</dbReference>
<feature type="domain" description="Reverse transcriptase" evidence="1">
    <location>
        <begin position="2"/>
        <end position="159"/>
    </location>
</feature>
<evidence type="ECO:0000313" key="3">
    <source>
        <dbReference type="Proteomes" id="UP001454036"/>
    </source>
</evidence>
<dbReference type="InterPro" id="IPR043502">
    <property type="entry name" value="DNA/RNA_pol_sf"/>
</dbReference>
<evidence type="ECO:0000313" key="2">
    <source>
        <dbReference type="EMBL" id="GAA0186877.1"/>
    </source>
</evidence>
<keyword evidence="3" id="KW-1185">Reference proteome</keyword>
<accession>A0AAV3S069</accession>
<gene>
    <name evidence="2" type="ORF">LIER_34165</name>
</gene>
<reference evidence="2 3" key="1">
    <citation type="submission" date="2024-01" db="EMBL/GenBank/DDBJ databases">
        <title>The complete chloroplast genome sequence of Lithospermum erythrorhizon: insights into the phylogenetic relationship among Boraginaceae species and the maternal lineages of purple gromwells.</title>
        <authorList>
            <person name="Okada T."/>
            <person name="Watanabe K."/>
        </authorList>
    </citation>
    <scope>NUCLEOTIDE SEQUENCE [LARGE SCALE GENOMIC DNA]</scope>
</reference>
<dbReference type="AlphaFoldDB" id="A0AAV3S069"/>
<dbReference type="InterPro" id="IPR052343">
    <property type="entry name" value="Retrotransposon-Effector_Assoc"/>
</dbReference>
<name>A0AAV3S069_LITER</name>
<dbReference type="Proteomes" id="UP001454036">
    <property type="component" value="Unassembled WGS sequence"/>
</dbReference>
<dbReference type="PANTHER" id="PTHR46890">
    <property type="entry name" value="NON-LTR RETROLELEMENT REVERSE TRANSCRIPTASE-LIKE PROTEIN-RELATED"/>
    <property type="match status" value="1"/>
</dbReference>
<organism evidence="2 3">
    <name type="scientific">Lithospermum erythrorhizon</name>
    <name type="common">Purple gromwell</name>
    <name type="synonym">Lithospermum officinale var. erythrorhizon</name>
    <dbReference type="NCBI Taxonomy" id="34254"/>
    <lineage>
        <taxon>Eukaryota</taxon>
        <taxon>Viridiplantae</taxon>
        <taxon>Streptophyta</taxon>
        <taxon>Embryophyta</taxon>
        <taxon>Tracheophyta</taxon>
        <taxon>Spermatophyta</taxon>
        <taxon>Magnoliopsida</taxon>
        <taxon>eudicotyledons</taxon>
        <taxon>Gunneridae</taxon>
        <taxon>Pentapetalae</taxon>
        <taxon>asterids</taxon>
        <taxon>lamiids</taxon>
        <taxon>Boraginales</taxon>
        <taxon>Boraginaceae</taxon>
        <taxon>Boraginoideae</taxon>
        <taxon>Lithospermeae</taxon>
        <taxon>Lithospermum</taxon>
    </lineage>
</organism>
<protein>
    <recommendedName>
        <fullName evidence="1">Reverse transcriptase domain-containing protein</fullName>
    </recommendedName>
</protein>